<keyword evidence="3" id="KW-0675">Receptor</keyword>
<sequence length="91" mass="10250">MKLLLWIVVVSLRTLTGSCGSGVLFTKHPSNQTVSQGNEVRLGCAVEGVTEPDITWMKDGEKLYSTDQVFLTLGEQHWETSHRFSNTHTWK</sequence>
<proteinExistence type="predicted"/>
<evidence type="ECO:0000259" key="2">
    <source>
        <dbReference type="PROSITE" id="PS50835"/>
    </source>
</evidence>
<keyword evidence="1" id="KW-0732">Signal</keyword>
<comment type="caution">
    <text evidence="3">The sequence shown here is derived from an EMBL/GenBank/DDBJ whole genome shotgun (WGS) entry which is preliminary data.</text>
</comment>
<feature type="signal peptide" evidence="1">
    <location>
        <begin position="1"/>
        <end position="20"/>
    </location>
</feature>
<keyword evidence="3" id="KW-0808">Transferase</keyword>
<evidence type="ECO:0000313" key="3">
    <source>
        <dbReference type="EMBL" id="MED6249922.1"/>
    </source>
</evidence>
<evidence type="ECO:0000313" key="4">
    <source>
        <dbReference type="Proteomes" id="UP001345963"/>
    </source>
</evidence>
<keyword evidence="3" id="KW-0418">Kinase</keyword>
<dbReference type="InterPro" id="IPR007110">
    <property type="entry name" value="Ig-like_dom"/>
</dbReference>
<dbReference type="InterPro" id="IPR013098">
    <property type="entry name" value="Ig_I-set"/>
</dbReference>
<dbReference type="Proteomes" id="UP001345963">
    <property type="component" value="Unassembled WGS sequence"/>
</dbReference>
<feature type="domain" description="Ig-like" evidence="2">
    <location>
        <begin position="21"/>
        <end position="91"/>
    </location>
</feature>
<dbReference type="SUPFAM" id="SSF48726">
    <property type="entry name" value="Immunoglobulin"/>
    <property type="match status" value="1"/>
</dbReference>
<dbReference type="EMBL" id="JAHUTI010053870">
    <property type="protein sequence ID" value="MED6249922.1"/>
    <property type="molecule type" value="Genomic_DNA"/>
</dbReference>
<dbReference type="GO" id="GO:0016301">
    <property type="term" value="F:kinase activity"/>
    <property type="evidence" value="ECO:0007669"/>
    <property type="project" value="UniProtKB-KW"/>
</dbReference>
<accession>A0ABU7BHD3</accession>
<organism evidence="3 4">
    <name type="scientific">Ataeniobius toweri</name>
    <dbReference type="NCBI Taxonomy" id="208326"/>
    <lineage>
        <taxon>Eukaryota</taxon>
        <taxon>Metazoa</taxon>
        <taxon>Chordata</taxon>
        <taxon>Craniata</taxon>
        <taxon>Vertebrata</taxon>
        <taxon>Euteleostomi</taxon>
        <taxon>Actinopterygii</taxon>
        <taxon>Neopterygii</taxon>
        <taxon>Teleostei</taxon>
        <taxon>Neoteleostei</taxon>
        <taxon>Acanthomorphata</taxon>
        <taxon>Ovalentaria</taxon>
        <taxon>Atherinomorphae</taxon>
        <taxon>Cyprinodontiformes</taxon>
        <taxon>Goodeidae</taxon>
        <taxon>Ataeniobius</taxon>
    </lineage>
</organism>
<dbReference type="Gene3D" id="2.60.40.10">
    <property type="entry name" value="Immunoglobulins"/>
    <property type="match status" value="1"/>
</dbReference>
<dbReference type="PROSITE" id="PS50835">
    <property type="entry name" value="IG_LIKE"/>
    <property type="match status" value="1"/>
</dbReference>
<dbReference type="InterPro" id="IPR013783">
    <property type="entry name" value="Ig-like_fold"/>
</dbReference>
<reference evidence="3 4" key="1">
    <citation type="submission" date="2021-07" db="EMBL/GenBank/DDBJ databases">
        <authorList>
            <person name="Palmer J.M."/>
        </authorList>
    </citation>
    <scope>NUCLEOTIDE SEQUENCE [LARGE SCALE GENOMIC DNA]</scope>
    <source>
        <strain evidence="3 4">AT_MEX2019</strain>
        <tissue evidence="3">Muscle</tissue>
    </source>
</reference>
<dbReference type="Pfam" id="PF07679">
    <property type="entry name" value="I-set"/>
    <property type="match status" value="1"/>
</dbReference>
<feature type="chain" id="PRO_5047023941" evidence="1">
    <location>
        <begin position="21"/>
        <end position="91"/>
    </location>
</feature>
<protein>
    <submittedName>
        <fullName evidence="3">Tyrosine-protein kinase receptor tyro3</fullName>
    </submittedName>
</protein>
<name>A0ABU7BHD3_9TELE</name>
<dbReference type="InterPro" id="IPR036179">
    <property type="entry name" value="Ig-like_dom_sf"/>
</dbReference>
<keyword evidence="4" id="KW-1185">Reference proteome</keyword>
<evidence type="ECO:0000256" key="1">
    <source>
        <dbReference type="SAM" id="SignalP"/>
    </source>
</evidence>
<gene>
    <name evidence="3" type="primary">TYRO3_1</name>
    <name evidence="3" type="ORF">ATANTOWER_021778</name>
</gene>